<dbReference type="SUPFAM" id="SSF53474">
    <property type="entry name" value="alpha/beta-Hydrolases"/>
    <property type="match status" value="1"/>
</dbReference>
<dbReference type="Gene3D" id="3.40.50.1820">
    <property type="entry name" value="alpha/beta hydrolase"/>
    <property type="match status" value="1"/>
</dbReference>
<name>A0ABP7NPM6_9GAMM</name>
<accession>A0ABP7NPM6</accession>
<proteinExistence type="predicted"/>
<dbReference type="PANTHER" id="PTHR43194:SF2">
    <property type="entry name" value="PEROXISOMAL MEMBRANE PROTEIN LPX1"/>
    <property type="match status" value="1"/>
</dbReference>
<evidence type="ECO:0000313" key="2">
    <source>
        <dbReference type="EMBL" id="GAA3950970.1"/>
    </source>
</evidence>
<dbReference type="InterPro" id="IPR000073">
    <property type="entry name" value="AB_hydrolase_1"/>
</dbReference>
<reference evidence="3" key="1">
    <citation type="journal article" date="2019" name="Int. J. Syst. Evol. Microbiol.">
        <title>The Global Catalogue of Microorganisms (GCM) 10K type strain sequencing project: providing services to taxonomists for standard genome sequencing and annotation.</title>
        <authorList>
            <consortium name="The Broad Institute Genomics Platform"/>
            <consortium name="The Broad Institute Genome Sequencing Center for Infectious Disease"/>
            <person name="Wu L."/>
            <person name="Ma J."/>
        </authorList>
    </citation>
    <scope>NUCLEOTIDE SEQUENCE [LARGE SCALE GENOMIC DNA]</scope>
    <source>
        <strain evidence="3">JCM 17555</strain>
    </source>
</reference>
<evidence type="ECO:0000313" key="3">
    <source>
        <dbReference type="Proteomes" id="UP001501337"/>
    </source>
</evidence>
<dbReference type="EMBL" id="BAABBO010000001">
    <property type="protein sequence ID" value="GAA3950970.1"/>
    <property type="molecule type" value="Genomic_DNA"/>
</dbReference>
<organism evidence="2 3">
    <name type="scientific">Allohahella marinimesophila</name>
    <dbReference type="NCBI Taxonomy" id="1054972"/>
    <lineage>
        <taxon>Bacteria</taxon>
        <taxon>Pseudomonadati</taxon>
        <taxon>Pseudomonadota</taxon>
        <taxon>Gammaproteobacteria</taxon>
        <taxon>Oceanospirillales</taxon>
        <taxon>Hahellaceae</taxon>
        <taxon>Allohahella</taxon>
    </lineage>
</organism>
<sequence>MQKPLIVLLPGLFMPISSWSRETLRHLRQFGDCVPLSLPGHYPEPALQEGQHYDKALVLESIDRQLAEQLEPEQLASRPVVLFGHSTGALTALYYASQRQDLVSAVISIGGTVDGREEENVYYWNQLGTRYLGTLGLKLTNFSTWLGTMNAATHRLVMKAAFHNPHKVLADGDFEAAMPDYFPDLRKFDTSTAGRILRDLYQFDAKPELTRLHLPVWVCAGEEDDFVPERRTRELTDTLPEATLDVIPDTGHLPFVEETERFFRSMRVFMQQVGLGVWAENQPALSVREAIGPVSSRDKAALRSATRKLSASGS</sequence>
<dbReference type="Pfam" id="PF12697">
    <property type="entry name" value="Abhydrolase_6"/>
    <property type="match status" value="1"/>
</dbReference>
<keyword evidence="3" id="KW-1185">Reference proteome</keyword>
<evidence type="ECO:0000259" key="1">
    <source>
        <dbReference type="Pfam" id="PF12697"/>
    </source>
</evidence>
<dbReference type="Proteomes" id="UP001501337">
    <property type="component" value="Unassembled WGS sequence"/>
</dbReference>
<dbReference type="InterPro" id="IPR029058">
    <property type="entry name" value="AB_hydrolase_fold"/>
</dbReference>
<dbReference type="RefSeq" id="WP_344803431.1">
    <property type="nucleotide sequence ID" value="NZ_BAABBO010000001.1"/>
</dbReference>
<feature type="domain" description="AB hydrolase-1" evidence="1">
    <location>
        <begin position="6"/>
        <end position="263"/>
    </location>
</feature>
<protein>
    <recommendedName>
        <fullName evidence="1">AB hydrolase-1 domain-containing protein</fullName>
    </recommendedName>
</protein>
<dbReference type="PANTHER" id="PTHR43194">
    <property type="entry name" value="HYDROLASE ALPHA/BETA FOLD FAMILY"/>
    <property type="match status" value="1"/>
</dbReference>
<gene>
    <name evidence="2" type="ORF">GCM10022278_07650</name>
</gene>
<comment type="caution">
    <text evidence="2">The sequence shown here is derived from an EMBL/GenBank/DDBJ whole genome shotgun (WGS) entry which is preliminary data.</text>
</comment>
<dbReference type="InterPro" id="IPR050228">
    <property type="entry name" value="Carboxylesterase_BioH"/>
</dbReference>